<keyword evidence="2" id="KW-1185">Reference proteome</keyword>
<reference evidence="1 2" key="1">
    <citation type="submission" date="2020-08" db="EMBL/GenBank/DDBJ databases">
        <title>Sequencing the genomes of 1000 actinobacteria strains.</title>
        <authorList>
            <person name="Klenk H.-P."/>
        </authorList>
    </citation>
    <scope>NUCLEOTIDE SEQUENCE [LARGE SCALE GENOMIC DNA]</scope>
    <source>
        <strain evidence="1 2">DSM 43023</strain>
    </source>
</reference>
<accession>A0A7W7S0D3</accession>
<gene>
    <name evidence="1" type="ORF">FHR32_005966</name>
</gene>
<proteinExistence type="predicted"/>
<dbReference type="Proteomes" id="UP000534286">
    <property type="component" value="Unassembled WGS sequence"/>
</dbReference>
<sequence length="52" mass="5386">MSATPRSAGPATITVPTLSASALTAVTIGKPGENAWFDRLPRLTYVEVVTGI</sequence>
<name>A0A7W7S0D3_9ACTN</name>
<organism evidence="1 2">
    <name type="scientific">Streptosporangium album</name>
    <dbReference type="NCBI Taxonomy" id="47479"/>
    <lineage>
        <taxon>Bacteria</taxon>
        <taxon>Bacillati</taxon>
        <taxon>Actinomycetota</taxon>
        <taxon>Actinomycetes</taxon>
        <taxon>Streptosporangiales</taxon>
        <taxon>Streptosporangiaceae</taxon>
        <taxon>Streptosporangium</taxon>
    </lineage>
</organism>
<protein>
    <submittedName>
        <fullName evidence="1">Uncharacterized protein</fullName>
    </submittedName>
</protein>
<evidence type="ECO:0000313" key="1">
    <source>
        <dbReference type="EMBL" id="MBB4941589.1"/>
    </source>
</evidence>
<comment type="caution">
    <text evidence="1">The sequence shown here is derived from an EMBL/GenBank/DDBJ whole genome shotgun (WGS) entry which is preliminary data.</text>
</comment>
<dbReference type="EMBL" id="JACHJU010000002">
    <property type="protein sequence ID" value="MBB4941589.1"/>
    <property type="molecule type" value="Genomic_DNA"/>
</dbReference>
<dbReference type="AlphaFoldDB" id="A0A7W7S0D3"/>
<evidence type="ECO:0000313" key="2">
    <source>
        <dbReference type="Proteomes" id="UP000534286"/>
    </source>
</evidence>
<dbReference type="RefSeq" id="WP_246467462.1">
    <property type="nucleotide sequence ID" value="NZ_BAABEK010000037.1"/>
</dbReference>